<accession>A0ACC1HL21</accession>
<proteinExistence type="predicted"/>
<keyword evidence="2" id="KW-1185">Reference proteome</keyword>
<sequence length="126" mass="14750">MPCLYVYNKIDAVTIEEVDRIARQDHTIVASIEQNLNMDVLKESIWQYLNMLRVYTKKRGEYPDFEEGLILRDGATVEHACHTIHRSLADNFRYALVWGRSTKHNPQRVGINHVLENEDVIQIVKK</sequence>
<name>A0ACC1HL21_9FUNG</name>
<organism evidence="1 2">
    <name type="scientific">Spiromyces aspiralis</name>
    <dbReference type="NCBI Taxonomy" id="68401"/>
    <lineage>
        <taxon>Eukaryota</taxon>
        <taxon>Fungi</taxon>
        <taxon>Fungi incertae sedis</taxon>
        <taxon>Zoopagomycota</taxon>
        <taxon>Kickxellomycotina</taxon>
        <taxon>Kickxellomycetes</taxon>
        <taxon>Kickxellales</taxon>
        <taxon>Kickxellaceae</taxon>
        <taxon>Spiromyces</taxon>
    </lineage>
</organism>
<evidence type="ECO:0000313" key="1">
    <source>
        <dbReference type="EMBL" id="KAJ1677016.1"/>
    </source>
</evidence>
<gene>
    <name evidence="1" type="primary">RBG2_1</name>
    <name evidence="1" type="ORF">EV182_007056</name>
</gene>
<dbReference type="Proteomes" id="UP001145114">
    <property type="component" value="Unassembled WGS sequence"/>
</dbReference>
<protein>
    <submittedName>
        <fullName evidence="1">Ribosome-interacting GTPase 2</fullName>
    </submittedName>
</protein>
<evidence type="ECO:0000313" key="2">
    <source>
        <dbReference type="Proteomes" id="UP001145114"/>
    </source>
</evidence>
<comment type="caution">
    <text evidence="1">The sequence shown here is derived from an EMBL/GenBank/DDBJ whole genome shotgun (WGS) entry which is preliminary data.</text>
</comment>
<dbReference type="EMBL" id="JAMZIH010003141">
    <property type="protein sequence ID" value="KAJ1677016.1"/>
    <property type="molecule type" value="Genomic_DNA"/>
</dbReference>
<reference evidence="1" key="1">
    <citation type="submission" date="2022-06" db="EMBL/GenBank/DDBJ databases">
        <title>Phylogenomic reconstructions and comparative analyses of Kickxellomycotina fungi.</title>
        <authorList>
            <person name="Reynolds N.K."/>
            <person name="Stajich J.E."/>
            <person name="Barry K."/>
            <person name="Grigoriev I.V."/>
            <person name="Crous P."/>
            <person name="Smith M.E."/>
        </authorList>
    </citation>
    <scope>NUCLEOTIDE SEQUENCE</scope>
    <source>
        <strain evidence="1">RSA 2271</strain>
    </source>
</reference>